<name>A0A852X3G1_9MICO</name>
<gene>
    <name evidence="2" type="ORF">BJY28_001476</name>
</gene>
<keyword evidence="3" id="KW-1185">Reference proteome</keyword>
<dbReference type="Gene3D" id="3.30.950.30">
    <property type="entry name" value="Schlafen, AAA domain"/>
    <property type="match status" value="1"/>
</dbReference>
<dbReference type="PANTHER" id="PTHR30595:SF6">
    <property type="entry name" value="SCHLAFEN ALBA-2 DOMAIN-CONTAINING PROTEIN"/>
    <property type="match status" value="1"/>
</dbReference>
<dbReference type="RefSeq" id="WP_179462439.1">
    <property type="nucleotide sequence ID" value="NZ_JACBZX010000001.1"/>
</dbReference>
<evidence type="ECO:0000259" key="1">
    <source>
        <dbReference type="Pfam" id="PF04326"/>
    </source>
</evidence>
<dbReference type="Gene3D" id="3.30.565.60">
    <property type="match status" value="1"/>
</dbReference>
<dbReference type="Gene3D" id="1.10.10.10">
    <property type="entry name" value="Winged helix-like DNA-binding domain superfamily/Winged helix DNA-binding domain"/>
    <property type="match status" value="1"/>
</dbReference>
<dbReference type="AlphaFoldDB" id="A0A852X3G1"/>
<comment type="caution">
    <text evidence="2">The sequence shown here is derived from an EMBL/GenBank/DDBJ whole genome shotgun (WGS) entry which is preliminary data.</text>
</comment>
<keyword evidence="2" id="KW-0347">Helicase</keyword>
<dbReference type="EC" id="3.6.4.12" evidence="2"/>
<dbReference type="GO" id="GO:0003678">
    <property type="term" value="F:DNA helicase activity"/>
    <property type="evidence" value="ECO:0007669"/>
    <property type="project" value="UniProtKB-EC"/>
</dbReference>
<sequence length="522" mass="58054">MYTDDEFATLVERETNKIELKSGASGKKLQEAFVAMSNTDGGTVFIGVTDERTVIGKRLDQGTDDAIHQAAQDARDLGPYTVREVKVGDRTVVAIDVAQRIDTVSQTSDGRVLVRRGARNVALFGRELFELMSIRTQTPYERTPLPVPLSSIDSGVLRSVVDSYGWPSTAWEPHAKTRGLLTSDGHSLTVAGALVLTSPDLSLDASKFHIDIRSYTRDQGTSYVRREVVTGTLQHQVETATEYVLREIGTELVVTGSRRHDLSRIPSRVVRETVANAAAHRDYSIDAMPIVIEVRPSFVSVASPGSLPDPVTVESLREAQSARNHAVIDVLRRFGLAEDSGQGIDVMQDDMRLELLDEPVFRETRDSFIVTLRLSGQVSATERAWLAEHEHRGDLDRQDRSLLVETLRNDHINNGVARAILDIDSTEARARLRRLRDLGLLEQHGARGGAYYTLGILGPERSTQQIVLDAARDEPLTNQRVRELTGIDRGEALSLLRRLVREGRLRQEGQRRGTRYTLPTDR</sequence>
<reference evidence="2 3" key="1">
    <citation type="submission" date="2020-07" db="EMBL/GenBank/DDBJ databases">
        <title>Sequencing the genomes of 1000 actinobacteria strains.</title>
        <authorList>
            <person name="Klenk H.-P."/>
        </authorList>
    </citation>
    <scope>NUCLEOTIDE SEQUENCE [LARGE SCALE GENOMIC DNA]</scope>
    <source>
        <strain evidence="2 3">DSM 24723</strain>
    </source>
</reference>
<accession>A0A852X3G1</accession>
<keyword evidence="2" id="KW-0067">ATP-binding</keyword>
<protein>
    <submittedName>
        <fullName evidence="2">ATP-dependent DNA helicase RecG</fullName>
        <ecNumber evidence="2">3.6.4.12</ecNumber>
    </submittedName>
</protein>
<evidence type="ECO:0000313" key="2">
    <source>
        <dbReference type="EMBL" id="NYG37007.1"/>
    </source>
</evidence>
<dbReference type="GO" id="GO:0016787">
    <property type="term" value="F:hydrolase activity"/>
    <property type="evidence" value="ECO:0007669"/>
    <property type="project" value="UniProtKB-KW"/>
</dbReference>
<keyword evidence="2" id="KW-0547">Nucleotide-binding</keyword>
<evidence type="ECO:0000313" key="3">
    <source>
        <dbReference type="Proteomes" id="UP000592181"/>
    </source>
</evidence>
<dbReference type="PANTHER" id="PTHR30595">
    <property type="entry name" value="GLPR-RELATED TRANSCRIPTIONAL REPRESSOR"/>
    <property type="match status" value="1"/>
</dbReference>
<dbReference type="Proteomes" id="UP000592181">
    <property type="component" value="Unassembled WGS sequence"/>
</dbReference>
<dbReference type="Pfam" id="PF04326">
    <property type="entry name" value="SLFN_AlbA_2"/>
    <property type="match status" value="1"/>
</dbReference>
<feature type="domain" description="Schlafen AlbA-2" evidence="1">
    <location>
        <begin position="14"/>
        <end position="122"/>
    </location>
</feature>
<dbReference type="Pfam" id="PF13749">
    <property type="entry name" value="HATPase_c_4"/>
    <property type="match status" value="1"/>
</dbReference>
<dbReference type="InterPro" id="IPR038475">
    <property type="entry name" value="RecG_C_sf"/>
</dbReference>
<proteinExistence type="predicted"/>
<dbReference type="EMBL" id="JACBZX010000001">
    <property type="protein sequence ID" value="NYG37007.1"/>
    <property type="molecule type" value="Genomic_DNA"/>
</dbReference>
<dbReference type="InterPro" id="IPR036388">
    <property type="entry name" value="WH-like_DNA-bd_sf"/>
</dbReference>
<organism evidence="2 3">
    <name type="scientific">Janibacter alkaliphilus</name>
    <dbReference type="NCBI Taxonomy" id="1069963"/>
    <lineage>
        <taxon>Bacteria</taxon>
        <taxon>Bacillati</taxon>
        <taxon>Actinomycetota</taxon>
        <taxon>Actinomycetes</taxon>
        <taxon>Micrococcales</taxon>
        <taxon>Intrasporangiaceae</taxon>
        <taxon>Janibacter</taxon>
    </lineage>
</organism>
<dbReference type="InterPro" id="IPR038461">
    <property type="entry name" value="Schlafen_AlbA_2_dom_sf"/>
</dbReference>
<keyword evidence="2" id="KW-0378">Hydrolase</keyword>
<dbReference type="InterPro" id="IPR007421">
    <property type="entry name" value="Schlafen_AlbA_2_dom"/>
</dbReference>